<reference evidence="1" key="1">
    <citation type="submission" date="2014-11" db="EMBL/GenBank/DDBJ databases">
        <authorList>
            <person name="Amaro Gonzalez C."/>
        </authorList>
    </citation>
    <scope>NUCLEOTIDE SEQUENCE</scope>
</reference>
<protein>
    <submittedName>
        <fullName evidence="1">Uncharacterized protein</fullName>
    </submittedName>
</protein>
<name>A0A0E9PXX6_ANGAN</name>
<evidence type="ECO:0000313" key="1">
    <source>
        <dbReference type="EMBL" id="JAH08930.1"/>
    </source>
</evidence>
<reference evidence="1" key="2">
    <citation type="journal article" date="2015" name="Fish Shellfish Immunol.">
        <title>Early steps in the European eel (Anguilla anguilla)-Vibrio vulnificus interaction in the gills: Role of the RtxA13 toxin.</title>
        <authorList>
            <person name="Callol A."/>
            <person name="Pajuelo D."/>
            <person name="Ebbesson L."/>
            <person name="Teles M."/>
            <person name="MacKenzie S."/>
            <person name="Amaro C."/>
        </authorList>
    </citation>
    <scope>NUCLEOTIDE SEQUENCE</scope>
</reference>
<proteinExistence type="predicted"/>
<sequence>MLKNLCKNIPSCLVLSQQYFKDLIIICYINRQPHNHLNSNPLG</sequence>
<organism evidence="1">
    <name type="scientific">Anguilla anguilla</name>
    <name type="common">European freshwater eel</name>
    <name type="synonym">Muraena anguilla</name>
    <dbReference type="NCBI Taxonomy" id="7936"/>
    <lineage>
        <taxon>Eukaryota</taxon>
        <taxon>Metazoa</taxon>
        <taxon>Chordata</taxon>
        <taxon>Craniata</taxon>
        <taxon>Vertebrata</taxon>
        <taxon>Euteleostomi</taxon>
        <taxon>Actinopterygii</taxon>
        <taxon>Neopterygii</taxon>
        <taxon>Teleostei</taxon>
        <taxon>Anguilliformes</taxon>
        <taxon>Anguillidae</taxon>
        <taxon>Anguilla</taxon>
    </lineage>
</organism>
<accession>A0A0E9PXX6</accession>
<dbReference type="EMBL" id="GBXM01099647">
    <property type="protein sequence ID" value="JAH08930.1"/>
    <property type="molecule type" value="Transcribed_RNA"/>
</dbReference>
<dbReference type="AlphaFoldDB" id="A0A0E9PXX6"/>